<evidence type="ECO:0000256" key="1">
    <source>
        <dbReference type="ARBA" id="ARBA00006226"/>
    </source>
</evidence>
<dbReference type="EMBL" id="PCDP01000051">
    <property type="protein sequence ID" value="PZM10319.1"/>
    <property type="molecule type" value="Genomic_DNA"/>
</dbReference>
<comment type="caution">
    <text evidence="3">The sequence shown here is derived from an EMBL/GenBank/DDBJ whole genome shotgun (WGS) entry which is preliminary data.</text>
</comment>
<name>A0A2W4CAB7_9HYPH</name>
<gene>
    <name evidence="3" type="ORF">CPY51_23475</name>
</gene>
<dbReference type="PANTHER" id="PTHR33755">
    <property type="entry name" value="TOXIN PARE1-RELATED"/>
    <property type="match status" value="1"/>
</dbReference>
<dbReference type="InterPro" id="IPR051803">
    <property type="entry name" value="TA_system_RelE-like_toxin"/>
</dbReference>
<dbReference type="OrthoDB" id="595470at2"/>
<dbReference type="Pfam" id="PF05016">
    <property type="entry name" value="ParE_toxin"/>
    <property type="match status" value="1"/>
</dbReference>
<keyword evidence="2" id="KW-1277">Toxin-antitoxin system</keyword>
<reference evidence="3 4" key="1">
    <citation type="journal article" date="2018" name="Sci. Rep.">
        <title>Rhizobium tumorigenes sp. nov., a novel plant tumorigenic bacterium isolated from cane gall tumors on thornless blackberry.</title>
        <authorList>
            <person name="Kuzmanovi N."/>
            <person name="Smalla K."/>
            <person name="Gronow S."/>
            <person name="PuBawska J."/>
        </authorList>
    </citation>
    <scope>NUCLEOTIDE SEQUENCE [LARGE SCALE GENOMIC DNA]</scope>
    <source>
        <strain evidence="3 4">CCBAU 85046</strain>
    </source>
</reference>
<sequence>MRIVWAPFARDDLISIRSYISQHNPKAARLTAVRILHTVNLLSERPELGMSTHRDDVRRLLVSNSVYSIIYRLRESDIEIIEIFDGRQAAPRSNLTP</sequence>
<protein>
    <submittedName>
        <fullName evidence="3">Plasmid stabilization protein ParE</fullName>
    </submittedName>
</protein>
<organism evidence="3 4">
    <name type="scientific">Rhizobium tubonense</name>
    <dbReference type="NCBI Taxonomy" id="484088"/>
    <lineage>
        <taxon>Bacteria</taxon>
        <taxon>Pseudomonadati</taxon>
        <taxon>Pseudomonadota</taxon>
        <taxon>Alphaproteobacteria</taxon>
        <taxon>Hyphomicrobiales</taxon>
        <taxon>Rhizobiaceae</taxon>
        <taxon>Rhizobium/Agrobacterium group</taxon>
        <taxon>Rhizobium</taxon>
    </lineage>
</organism>
<dbReference type="AlphaFoldDB" id="A0A2W4CAB7"/>
<evidence type="ECO:0000256" key="2">
    <source>
        <dbReference type="ARBA" id="ARBA00022649"/>
    </source>
</evidence>
<evidence type="ECO:0000313" key="4">
    <source>
        <dbReference type="Proteomes" id="UP000248925"/>
    </source>
</evidence>
<keyword evidence="4" id="KW-1185">Reference proteome</keyword>
<dbReference type="InterPro" id="IPR035093">
    <property type="entry name" value="RelE/ParE_toxin_dom_sf"/>
</dbReference>
<proteinExistence type="inferred from homology"/>
<evidence type="ECO:0000313" key="3">
    <source>
        <dbReference type="EMBL" id="PZM10319.1"/>
    </source>
</evidence>
<dbReference type="RefSeq" id="WP_111162658.1">
    <property type="nucleotide sequence ID" value="NZ_PCDP01000051.1"/>
</dbReference>
<dbReference type="Gene3D" id="3.30.2310.20">
    <property type="entry name" value="RelE-like"/>
    <property type="match status" value="1"/>
</dbReference>
<dbReference type="Proteomes" id="UP000248925">
    <property type="component" value="Unassembled WGS sequence"/>
</dbReference>
<dbReference type="InterPro" id="IPR007712">
    <property type="entry name" value="RelE/ParE_toxin"/>
</dbReference>
<comment type="similarity">
    <text evidence="1">Belongs to the RelE toxin family.</text>
</comment>
<accession>A0A2W4CAB7</accession>